<accession>A0A1G7ZRY5</accession>
<evidence type="ECO:0000313" key="2">
    <source>
        <dbReference type="Proteomes" id="UP000198967"/>
    </source>
</evidence>
<dbReference type="Proteomes" id="UP000198967">
    <property type="component" value="Unassembled WGS sequence"/>
</dbReference>
<protein>
    <submittedName>
        <fullName evidence="1">Uncharacterized protein</fullName>
    </submittedName>
</protein>
<evidence type="ECO:0000313" key="1">
    <source>
        <dbReference type="EMBL" id="SDH10880.1"/>
    </source>
</evidence>
<dbReference type="EMBL" id="FNBE01000019">
    <property type="protein sequence ID" value="SDH10880.1"/>
    <property type="molecule type" value="Genomic_DNA"/>
</dbReference>
<organism evidence="1 2">
    <name type="scientific">Pseudonocardia oroxyli</name>
    <dbReference type="NCBI Taxonomy" id="366584"/>
    <lineage>
        <taxon>Bacteria</taxon>
        <taxon>Bacillati</taxon>
        <taxon>Actinomycetota</taxon>
        <taxon>Actinomycetes</taxon>
        <taxon>Pseudonocardiales</taxon>
        <taxon>Pseudonocardiaceae</taxon>
        <taxon>Pseudonocardia</taxon>
    </lineage>
</organism>
<proteinExistence type="predicted"/>
<sequence length="68" mass="7533">MGAEGEREELSRLVQQLPDEDVPAVLSDLRRRLESVRSWPPAFFGIEPGDGTRVGADHDEILAEGFGR</sequence>
<dbReference type="AlphaFoldDB" id="A0A1G7ZRY5"/>
<reference evidence="1 2" key="1">
    <citation type="submission" date="2016-10" db="EMBL/GenBank/DDBJ databases">
        <authorList>
            <person name="de Groot N.N."/>
        </authorList>
    </citation>
    <scope>NUCLEOTIDE SEQUENCE [LARGE SCALE GENOMIC DNA]</scope>
    <source>
        <strain evidence="1 2">CGMCC 4.3143</strain>
    </source>
</reference>
<dbReference type="RefSeq" id="WP_093089052.1">
    <property type="nucleotide sequence ID" value="NZ_FNBE01000019.1"/>
</dbReference>
<name>A0A1G7ZRY5_PSEOR</name>
<gene>
    <name evidence="1" type="ORF">SAMN05216377_1197</name>
</gene>
<dbReference type="STRING" id="366584.SAMN05216377_1197"/>
<dbReference type="OrthoDB" id="4569754at2"/>
<keyword evidence="2" id="KW-1185">Reference proteome</keyword>